<dbReference type="PANTHER" id="PTHR30469:SF29">
    <property type="entry name" value="BLR2860 PROTEIN"/>
    <property type="match status" value="1"/>
</dbReference>
<dbReference type="Gene3D" id="2.40.30.170">
    <property type="match status" value="1"/>
</dbReference>
<dbReference type="EMBL" id="JACRJB010000015">
    <property type="protein sequence ID" value="MBI5129046.1"/>
    <property type="molecule type" value="Genomic_DNA"/>
</dbReference>
<dbReference type="Proteomes" id="UP000782519">
    <property type="component" value="Unassembled WGS sequence"/>
</dbReference>
<dbReference type="FunFam" id="2.40.30.170:FF:000010">
    <property type="entry name" value="Efflux RND transporter periplasmic adaptor subunit"/>
    <property type="match status" value="1"/>
</dbReference>
<dbReference type="GO" id="GO:0015562">
    <property type="term" value="F:efflux transmembrane transporter activity"/>
    <property type="evidence" value="ECO:0007669"/>
    <property type="project" value="TreeGrafter"/>
</dbReference>
<dbReference type="NCBIfam" id="TIGR01730">
    <property type="entry name" value="RND_mfp"/>
    <property type="match status" value="1"/>
</dbReference>
<dbReference type="InterPro" id="IPR058625">
    <property type="entry name" value="MdtA-like_BSH"/>
</dbReference>
<evidence type="ECO:0000313" key="6">
    <source>
        <dbReference type="Proteomes" id="UP000782519"/>
    </source>
</evidence>
<dbReference type="Gene3D" id="1.10.287.470">
    <property type="entry name" value="Helix hairpin bin"/>
    <property type="match status" value="1"/>
</dbReference>
<dbReference type="Gene3D" id="2.40.420.20">
    <property type="match status" value="1"/>
</dbReference>
<dbReference type="FunFam" id="1.10.287.470:FF:000018">
    <property type="entry name" value="Efflux RND transporter periplasmic adaptor subunit"/>
    <property type="match status" value="1"/>
</dbReference>
<evidence type="ECO:0000256" key="1">
    <source>
        <dbReference type="ARBA" id="ARBA00009477"/>
    </source>
</evidence>
<evidence type="ECO:0000259" key="3">
    <source>
        <dbReference type="Pfam" id="PF25917"/>
    </source>
</evidence>
<dbReference type="SUPFAM" id="SSF111369">
    <property type="entry name" value="HlyD-like secretion proteins"/>
    <property type="match status" value="1"/>
</dbReference>
<dbReference type="GO" id="GO:1990281">
    <property type="term" value="C:efflux pump complex"/>
    <property type="evidence" value="ECO:0007669"/>
    <property type="project" value="TreeGrafter"/>
</dbReference>
<evidence type="ECO:0000313" key="5">
    <source>
        <dbReference type="EMBL" id="MBI5129046.1"/>
    </source>
</evidence>
<dbReference type="InterPro" id="IPR058792">
    <property type="entry name" value="Beta-barrel_RND_2"/>
</dbReference>
<evidence type="ECO:0000256" key="2">
    <source>
        <dbReference type="SAM" id="Phobius"/>
    </source>
</evidence>
<keyword evidence="2" id="KW-0472">Membrane</keyword>
<name>A0A933RVN2_RHOPL</name>
<dbReference type="Pfam" id="PF25917">
    <property type="entry name" value="BSH_RND"/>
    <property type="match status" value="1"/>
</dbReference>
<dbReference type="InterPro" id="IPR006143">
    <property type="entry name" value="RND_pump_MFP"/>
</dbReference>
<keyword evidence="2" id="KW-0812">Transmembrane</keyword>
<reference evidence="5" key="1">
    <citation type="submission" date="2020-07" db="EMBL/GenBank/DDBJ databases">
        <title>Huge and variable diversity of episymbiotic CPR bacteria and DPANN archaea in groundwater ecosystems.</title>
        <authorList>
            <person name="He C.Y."/>
            <person name="Keren R."/>
            <person name="Whittaker M."/>
            <person name="Farag I.F."/>
            <person name="Doudna J."/>
            <person name="Cate J.H.D."/>
            <person name="Banfield J.F."/>
        </authorList>
    </citation>
    <scope>NUCLEOTIDE SEQUENCE</scope>
    <source>
        <strain evidence="5">NC_groundwater_1818_Pr3_B-0.1um_66_35</strain>
    </source>
</reference>
<dbReference type="Pfam" id="PF25954">
    <property type="entry name" value="Beta-barrel_RND_2"/>
    <property type="match status" value="1"/>
</dbReference>
<protein>
    <submittedName>
        <fullName evidence="5">Efflux RND transporter periplasmic adaptor subunit</fullName>
    </submittedName>
</protein>
<dbReference type="PANTHER" id="PTHR30469">
    <property type="entry name" value="MULTIDRUG RESISTANCE PROTEIN MDTA"/>
    <property type="match status" value="1"/>
</dbReference>
<comment type="caution">
    <text evidence="5">The sequence shown here is derived from an EMBL/GenBank/DDBJ whole genome shotgun (WGS) entry which is preliminary data.</text>
</comment>
<feature type="domain" description="Multidrug resistance protein MdtA-like barrel-sandwich hybrid" evidence="3">
    <location>
        <begin position="93"/>
        <end position="217"/>
    </location>
</feature>
<evidence type="ECO:0000259" key="4">
    <source>
        <dbReference type="Pfam" id="PF25954"/>
    </source>
</evidence>
<dbReference type="Gene3D" id="2.40.50.100">
    <property type="match status" value="1"/>
</dbReference>
<comment type="similarity">
    <text evidence="1">Belongs to the membrane fusion protein (MFP) (TC 8.A.1) family.</text>
</comment>
<sequence length="397" mass="42409">MTLATETPPAARSAPEKPRPRPVRMIRWFIIIGVLLAILVGGLVGFNAFRSHMIAQFFANNKPPPITVTVAEAKSEVVPNLLRAVGDLAAVHQVNVTSDVSGRITDVLFTAGAEVEAGAKLLQLYDAPEQADLANYRAQAKVAELSLDRAKQLAARQFGPQATVDQAQASFDQANAGIARTQAVISQKLVRAPFDGVLGVRRVEVGQYLTAGTQIVTLTNLSQVYANFTVTEKDSGTLAVGQAVRIRVDAYPGRDFDGKITTIEPQISSDTRNIRVQATLDNPGHVLKPGMFATTTVVLPDKPAVITVPETAVDYTLYGDSVYLIQEEKAQDGKTSLKAVRTFVRTGERVNGRAVILTGVKPGDRVVAVGQLKLQSGAAVAISTDPAPPQPATPPRY</sequence>
<proteinExistence type="inferred from homology"/>
<feature type="transmembrane region" description="Helical" evidence="2">
    <location>
        <begin position="25"/>
        <end position="49"/>
    </location>
</feature>
<feature type="domain" description="CusB-like beta-barrel" evidence="4">
    <location>
        <begin position="224"/>
        <end position="297"/>
    </location>
</feature>
<organism evidence="5 6">
    <name type="scientific">Rhodopseudomonas palustris</name>
    <dbReference type="NCBI Taxonomy" id="1076"/>
    <lineage>
        <taxon>Bacteria</taxon>
        <taxon>Pseudomonadati</taxon>
        <taxon>Pseudomonadota</taxon>
        <taxon>Alphaproteobacteria</taxon>
        <taxon>Hyphomicrobiales</taxon>
        <taxon>Nitrobacteraceae</taxon>
        <taxon>Rhodopseudomonas</taxon>
    </lineage>
</organism>
<accession>A0A933RVN2</accession>
<dbReference type="AlphaFoldDB" id="A0A933RVN2"/>
<gene>
    <name evidence="5" type="ORF">HZA66_06365</name>
</gene>
<keyword evidence="2" id="KW-1133">Transmembrane helix</keyword>